<dbReference type="InterPro" id="IPR020449">
    <property type="entry name" value="Tscrpt_reg_AraC-type_HTH"/>
</dbReference>
<keyword evidence="3" id="KW-0804">Transcription</keyword>
<sequence>METFHLLHTSYIPNAGIGHLFLKGLEAVKHRSDGVDMQTMSILTCAEIMMALQHSVKQAADYYSPVMSRMKLYLDQLVGETFRSEDFAGHMGLSFKQLNRIFKQHTAITIYQYVLNRKLDIAKMMLQDTEMPVGDIAAHLGYDDPQYFSNLFKQKAGMSPTLYRQRAKGMI</sequence>
<evidence type="ECO:0000313" key="6">
    <source>
        <dbReference type="Proteomes" id="UP000198855"/>
    </source>
</evidence>
<gene>
    <name evidence="5" type="ORF">SAMN05216378_1343</name>
</gene>
<dbReference type="PROSITE" id="PS00041">
    <property type="entry name" value="HTH_ARAC_FAMILY_1"/>
    <property type="match status" value="1"/>
</dbReference>
<dbReference type="RefSeq" id="WP_091182516.1">
    <property type="nucleotide sequence ID" value="NZ_FOMT01000001.1"/>
</dbReference>
<dbReference type="GO" id="GO:0043565">
    <property type="term" value="F:sequence-specific DNA binding"/>
    <property type="evidence" value="ECO:0007669"/>
    <property type="project" value="InterPro"/>
</dbReference>
<feature type="domain" description="HTH araC/xylS-type" evidence="4">
    <location>
        <begin position="68"/>
        <end position="166"/>
    </location>
</feature>
<dbReference type="InterPro" id="IPR009057">
    <property type="entry name" value="Homeodomain-like_sf"/>
</dbReference>
<dbReference type="Proteomes" id="UP000198855">
    <property type="component" value="Unassembled WGS sequence"/>
</dbReference>
<dbReference type="OrthoDB" id="9813413at2"/>
<dbReference type="SMART" id="SM00342">
    <property type="entry name" value="HTH_ARAC"/>
    <property type="match status" value="1"/>
</dbReference>
<dbReference type="InterPro" id="IPR018062">
    <property type="entry name" value="HTH_AraC-typ_CS"/>
</dbReference>
<dbReference type="GO" id="GO:0003700">
    <property type="term" value="F:DNA-binding transcription factor activity"/>
    <property type="evidence" value="ECO:0007669"/>
    <property type="project" value="InterPro"/>
</dbReference>
<keyword evidence="1" id="KW-0805">Transcription regulation</keyword>
<organism evidence="5 6">
    <name type="scientific">Paenibacillus catalpae</name>
    <dbReference type="NCBI Taxonomy" id="1045775"/>
    <lineage>
        <taxon>Bacteria</taxon>
        <taxon>Bacillati</taxon>
        <taxon>Bacillota</taxon>
        <taxon>Bacilli</taxon>
        <taxon>Bacillales</taxon>
        <taxon>Paenibacillaceae</taxon>
        <taxon>Paenibacillus</taxon>
    </lineage>
</organism>
<evidence type="ECO:0000256" key="1">
    <source>
        <dbReference type="ARBA" id="ARBA00023015"/>
    </source>
</evidence>
<dbReference type="Pfam" id="PF12833">
    <property type="entry name" value="HTH_18"/>
    <property type="match status" value="1"/>
</dbReference>
<evidence type="ECO:0000256" key="3">
    <source>
        <dbReference type="ARBA" id="ARBA00023163"/>
    </source>
</evidence>
<dbReference type="PROSITE" id="PS01124">
    <property type="entry name" value="HTH_ARAC_FAMILY_2"/>
    <property type="match status" value="1"/>
</dbReference>
<evidence type="ECO:0000259" key="4">
    <source>
        <dbReference type="PROSITE" id="PS01124"/>
    </source>
</evidence>
<accession>A0A1I1V108</accession>
<dbReference type="EMBL" id="FOMT01000001">
    <property type="protein sequence ID" value="SFD76706.1"/>
    <property type="molecule type" value="Genomic_DNA"/>
</dbReference>
<dbReference type="AlphaFoldDB" id="A0A1I1V108"/>
<dbReference type="PRINTS" id="PR00032">
    <property type="entry name" value="HTHARAC"/>
</dbReference>
<dbReference type="PANTHER" id="PTHR43280">
    <property type="entry name" value="ARAC-FAMILY TRANSCRIPTIONAL REGULATOR"/>
    <property type="match status" value="1"/>
</dbReference>
<reference evidence="6" key="1">
    <citation type="submission" date="2016-10" db="EMBL/GenBank/DDBJ databases">
        <authorList>
            <person name="Varghese N."/>
            <person name="Submissions S."/>
        </authorList>
    </citation>
    <scope>NUCLEOTIDE SEQUENCE [LARGE SCALE GENOMIC DNA]</scope>
    <source>
        <strain evidence="6">CGMCC 1.10784</strain>
    </source>
</reference>
<evidence type="ECO:0000256" key="2">
    <source>
        <dbReference type="ARBA" id="ARBA00023125"/>
    </source>
</evidence>
<dbReference type="Gene3D" id="1.10.10.60">
    <property type="entry name" value="Homeodomain-like"/>
    <property type="match status" value="2"/>
</dbReference>
<evidence type="ECO:0000313" key="5">
    <source>
        <dbReference type="EMBL" id="SFD76706.1"/>
    </source>
</evidence>
<dbReference type="PANTHER" id="PTHR43280:SF2">
    <property type="entry name" value="HTH-TYPE TRANSCRIPTIONAL REGULATOR EXSA"/>
    <property type="match status" value="1"/>
</dbReference>
<proteinExistence type="predicted"/>
<name>A0A1I1V108_9BACL</name>
<dbReference type="InterPro" id="IPR018060">
    <property type="entry name" value="HTH_AraC"/>
</dbReference>
<keyword evidence="6" id="KW-1185">Reference proteome</keyword>
<keyword evidence="2 5" id="KW-0238">DNA-binding</keyword>
<dbReference type="SUPFAM" id="SSF46689">
    <property type="entry name" value="Homeodomain-like"/>
    <property type="match status" value="2"/>
</dbReference>
<dbReference type="STRING" id="1045775.SAMN05216378_1343"/>
<protein>
    <submittedName>
        <fullName evidence="5">AraC-type DNA-binding protein</fullName>
    </submittedName>
</protein>